<accession>A0A2K3K925</accession>
<feature type="region of interest" description="Disordered" evidence="1">
    <location>
        <begin position="1"/>
        <end position="29"/>
    </location>
</feature>
<comment type="caution">
    <text evidence="2">The sequence shown here is derived from an EMBL/GenBank/DDBJ whole genome shotgun (WGS) entry which is preliminary data.</text>
</comment>
<gene>
    <name evidence="2" type="ORF">L195_g061312</name>
</gene>
<protein>
    <submittedName>
        <fullName evidence="2">Uncharacterized protein</fullName>
    </submittedName>
</protein>
<dbReference type="AlphaFoldDB" id="A0A2K3K925"/>
<sequence>SHAARDPCYAARSTNCNGQEPSSIMSRRA</sequence>
<evidence type="ECO:0000313" key="3">
    <source>
        <dbReference type="Proteomes" id="UP000236291"/>
    </source>
</evidence>
<organism evidence="2 3">
    <name type="scientific">Trifolium pratense</name>
    <name type="common">Red clover</name>
    <dbReference type="NCBI Taxonomy" id="57577"/>
    <lineage>
        <taxon>Eukaryota</taxon>
        <taxon>Viridiplantae</taxon>
        <taxon>Streptophyta</taxon>
        <taxon>Embryophyta</taxon>
        <taxon>Tracheophyta</taxon>
        <taxon>Spermatophyta</taxon>
        <taxon>Magnoliopsida</taxon>
        <taxon>eudicotyledons</taxon>
        <taxon>Gunneridae</taxon>
        <taxon>Pentapetalae</taxon>
        <taxon>rosids</taxon>
        <taxon>fabids</taxon>
        <taxon>Fabales</taxon>
        <taxon>Fabaceae</taxon>
        <taxon>Papilionoideae</taxon>
        <taxon>50 kb inversion clade</taxon>
        <taxon>NPAAA clade</taxon>
        <taxon>Hologalegina</taxon>
        <taxon>IRL clade</taxon>
        <taxon>Trifolieae</taxon>
        <taxon>Trifolium</taxon>
    </lineage>
</organism>
<reference evidence="2 3" key="1">
    <citation type="journal article" date="2014" name="Am. J. Bot.">
        <title>Genome assembly and annotation for red clover (Trifolium pratense; Fabaceae).</title>
        <authorList>
            <person name="Istvanek J."/>
            <person name="Jaros M."/>
            <person name="Krenek A."/>
            <person name="Repkova J."/>
        </authorList>
    </citation>
    <scope>NUCLEOTIDE SEQUENCE [LARGE SCALE GENOMIC DNA]</scope>
    <source>
        <strain evidence="3">cv. Tatra</strain>
        <tissue evidence="2">Young leaves</tissue>
    </source>
</reference>
<feature type="compositionally biased region" description="Polar residues" evidence="1">
    <location>
        <begin position="12"/>
        <end position="29"/>
    </location>
</feature>
<evidence type="ECO:0000313" key="2">
    <source>
        <dbReference type="EMBL" id="PNX62785.1"/>
    </source>
</evidence>
<dbReference type="Proteomes" id="UP000236291">
    <property type="component" value="Unassembled WGS sequence"/>
</dbReference>
<feature type="non-terminal residue" evidence="2">
    <location>
        <position position="1"/>
    </location>
</feature>
<dbReference type="EMBL" id="ASHM01150389">
    <property type="protein sequence ID" value="PNX62785.1"/>
    <property type="molecule type" value="Genomic_DNA"/>
</dbReference>
<evidence type="ECO:0000256" key="1">
    <source>
        <dbReference type="SAM" id="MobiDB-lite"/>
    </source>
</evidence>
<reference evidence="2 3" key="2">
    <citation type="journal article" date="2017" name="Front. Plant Sci.">
        <title>Gene Classification and Mining of Molecular Markers Useful in Red Clover (Trifolium pratense) Breeding.</title>
        <authorList>
            <person name="Istvanek J."/>
            <person name="Dluhosova J."/>
            <person name="Dluhos P."/>
            <person name="Patkova L."/>
            <person name="Nedelnik J."/>
            <person name="Repkova J."/>
        </authorList>
    </citation>
    <scope>NUCLEOTIDE SEQUENCE [LARGE SCALE GENOMIC DNA]</scope>
    <source>
        <strain evidence="3">cv. Tatra</strain>
        <tissue evidence="2">Young leaves</tissue>
    </source>
</reference>
<name>A0A2K3K925_TRIPR</name>
<proteinExistence type="predicted"/>